<feature type="compositionally biased region" description="Basic residues" evidence="2">
    <location>
        <begin position="586"/>
        <end position="599"/>
    </location>
</feature>
<dbReference type="SMART" id="SM00368">
    <property type="entry name" value="LRR_RI"/>
    <property type="match status" value="3"/>
</dbReference>
<feature type="region of interest" description="Disordered" evidence="2">
    <location>
        <begin position="486"/>
        <end position="505"/>
    </location>
</feature>
<comment type="subcellular location">
    <subcellularLocation>
        <location evidence="1">Cytoplasm</location>
        <location evidence="1">Cytoskeleton</location>
        <location evidence="1">Cilium axoneme</location>
    </subcellularLocation>
</comment>
<organism evidence="3 4">
    <name type="scientific">Chlamydomonas eustigma</name>
    <dbReference type="NCBI Taxonomy" id="1157962"/>
    <lineage>
        <taxon>Eukaryota</taxon>
        <taxon>Viridiplantae</taxon>
        <taxon>Chlorophyta</taxon>
        <taxon>core chlorophytes</taxon>
        <taxon>Chlorophyceae</taxon>
        <taxon>CS clade</taxon>
        <taxon>Chlamydomonadales</taxon>
        <taxon>Chlamydomonadaceae</taxon>
        <taxon>Chlamydomonas</taxon>
    </lineage>
</organism>
<dbReference type="SUPFAM" id="SSF52047">
    <property type="entry name" value="RNI-like"/>
    <property type="match status" value="1"/>
</dbReference>
<dbReference type="PANTHER" id="PTHR24110">
    <property type="entry name" value="CENTROSOMAL PROTEIN OF 78 KDA"/>
    <property type="match status" value="1"/>
</dbReference>
<comment type="caution">
    <text evidence="3">The sequence shown here is derived from an EMBL/GenBank/DDBJ whole genome shotgun (WGS) entry which is preliminary data.</text>
</comment>
<dbReference type="OrthoDB" id="272549at2759"/>
<protein>
    <submittedName>
        <fullName evidence="3">Uncharacterized protein</fullName>
    </submittedName>
</protein>
<proteinExistence type="predicted"/>
<sequence length="853" mass="93808">MEGCGKSSNLNDLSENLAWKVWLPAGIPNTVGRKVPRSRPSSSGAGAAWKERLRKKVKLPATKLLAVLAQLDDGNVEANLSALSYEEIETFICNLKLKAANIRSLRLKVMPRGVGWSQYEYHALQDQRAKKDFLYHTDEHLEGVHTVSEMMQHKRLRFRLAAALKDILANNKIEELEFGMRMAHNAYKALSCGLARNSSIKKLSFAGSHLGDQALEMMQSGLIANSSLEELDLTACEVSDMGANKIAAIITSHAQRRLNLAFHWQLREYPDASLDNTTAQVLHQRALRSVAKEVDLECGGLRHIELAENKITDSGAKVMCAALSFDRRLVLLSLRACLLTSDIESLFIELMRDHRALLRVDLRQNLDPGMGILKLRRPHQMPVFRPALGFTQTFLTPLSPALTQSSRPFWELLQSAPSTAAGSLGLPSPFGSLPGSPALKKAGEDYLLKAAVREQRLKRQIFKAGRDDPDLVSLAIPSEMVLDGHTTSSHHAATSPFTSTKSTSGCIEPQGLAVKDPDGETQQLDEKLQCADEPHRDASTHAGTLLISLPSTPQVSRFFALSERESSDRHDTTAKSDTKVFAKSGNRPKKSKSLQKGQKKQGPVPEVSTLTPKLLRITAQSRTTNSKRGELIPADSPVTPEMMDVKAEIYELAQMFRHLEVEVSSLEFLQELRAEIPSSFFPNQKQRTTKAVNRHTFAHTNSLLGVSADDYRSSASCVKIQSNAKTCPTSIAGDNKGSDLISSGSSSRHDEAGSAMALEVSSQVNDLTMWSHGCVLLGDPEGAPEQKQEKVLEALPNMLNKKGDACSWERSESCFVPASHMSRSPTSPRRDKMLSQLTRWLDVCDDALSKDSA</sequence>
<gene>
    <name evidence="3" type="ORF">CEUSTIGMA_g3454.t1</name>
</gene>
<evidence type="ECO:0000256" key="2">
    <source>
        <dbReference type="SAM" id="MobiDB-lite"/>
    </source>
</evidence>
<dbReference type="Proteomes" id="UP000232323">
    <property type="component" value="Unassembled WGS sequence"/>
</dbReference>
<dbReference type="InterPro" id="IPR001611">
    <property type="entry name" value="Leu-rich_rpt"/>
</dbReference>
<evidence type="ECO:0000313" key="4">
    <source>
        <dbReference type="Proteomes" id="UP000232323"/>
    </source>
</evidence>
<dbReference type="Pfam" id="PF13516">
    <property type="entry name" value="LRR_6"/>
    <property type="match status" value="2"/>
</dbReference>
<dbReference type="Gene3D" id="3.80.10.10">
    <property type="entry name" value="Ribonuclease Inhibitor"/>
    <property type="match status" value="2"/>
</dbReference>
<feature type="compositionally biased region" description="Basic and acidic residues" evidence="2">
    <location>
        <begin position="562"/>
        <end position="580"/>
    </location>
</feature>
<feature type="region of interest" description="Disordered" evidence="2">
    <location>
        <begin position="562"/>
        <end position="609"/>
    </location>
</feature>
<dbReference type="InterPro" id="IPR032675">
    <property type="entry name" value="LRR_dom_sf"/>
</dbReference>
<evidence type="ECO:0000313" key="3">
    <source>
        <dbReference type="EMBL" id="GAX76011.1"/>
    </source>
</evidence>
<dbReference type="EMBL" id="BEGY01000015">
    <property type="protein sequence ID" value="GAX76011.1"/>
    <property type="molecule type" value="Genomic_DNA"/>
</dbReference>
<keyword evidence="4" id="KW-1185">Reference proteome</keyword>
<name>A0A250WYV1_9CHLO</name>
<dbReference type="GO" id="GO:0005930">
    <property type="term" value="C:axoneme"/>
    <property type="evidence" value="ECO:0007669"/>
    <property type="project" value="UniProtKB-SubCell"/>
</dbReference>
<reference evidence="3 4" key="1">
    <citation type="submission" date="2017-08" db="EMBL/GenBank/DDBJ databases">
        <title>Acidophilic green algal genome provides insights into adaptation to an acidic environment.</title>
        <authorList>
            <person name="Hirooka S."/>
            <person name="Hirose Y."/>
            <person name="Kanesaki Y."/>
            <person name="Higuchi S."/>
            <person name="Fujiwara T."/>
            <person name="Onuma R."/>
            <person name="Era A."/>
            <person name="Ohbayashi R."/>
            <person name="Uzuka A."/>
            <person name="Nozaki H."/>
            <person name="Yoshikawa H."/>
            <person name="Miyagishima S.Y."/>
        </authorList>
    </citation>
    <scope>NUCLEOTIDE SEQUENCE [LARGE SCALE GENOMIC DNA]</scope>
    <source>
        <strain evidence="3 4">NIES-2499</strain>
    </source>
</reference>
<evidence type="ECO:0000256" key="1">
    <source>
        <dbReference type="ARBA" id="ARBA00004430"/>
    </source>
</evidence>
<dbReference type="PANTHER" id="PTHR24110:SF3">
    <property type="entry name" value="CENTROSOMAL PROTEIN OF 78 KDA"/>
    <property type="match status" value="1"/>
</dbReference>
<accession>A0A250WYV1</accession>
<dbReference type="AlphaFoldDB" id="A0A250WYV1"/>